<reference evidence="7" key="1">
    <citation type="submission" date="2016-11" db="EMBL/GenBank/DDBJ databases">
        <authorList>
            <person name="Varghese N."/>
            <person name="Submissions S."/>
        </authorList>
    </citation>
    <scope>NUCLEOTIDE SEQUENCE [LARGE SCALE GENOMIC DNA]</scope>
    <source>
        <strain evidence="7">DSM 29327</strain>
    </source>
</reference>
<dbReference type="Pfam" id="PF03480">
    <property type="entry name" value="DctP"/>
    <property type="match status" value="1"/>
</dbReference>
<keyword evidence="4" id="KW-0732">Signal</keyword>
<comment type="subcellular location">
    <subcellularLocation>
        <location evidence="1">Periplasm</location>
    </subcellularLocation>
</comment>
<dbReference type="Proteomes" id="UP000184191">
    <property type="component" value="Unassembled WGS sequence"/>
</dbReference>
<dbReference type="AlphaFoldDB" id="A0A1M7DPQ6"/>
<evidence type="ECO:0000256" key="3">
    <source>
        <dbReference type="ARBA" id="ARBA00022448"/>
    </source>
</evidence>
<name>A0A1M7DPQ6_9RHOB</name>
<accession>A0A1M7DPQ6</accession>
<dbReference type="InterPro" id="IPR018389">
    <property type="entry name" value="DctP_fam"/>
</dbReference>
<evidence type="ECO:0000256" key="1">
    <source>
        <dbReference type="ARBA" id="ARBA00004418"/>
    </source>
</evidence>
<evidence type="ECO:0000256" key="4">
    <source>
        <dbReference type="ARBA" id="ARBA00022729"/>
    </source>
</evidence>
<evidence type="ECO:0000256" key="2">
    <source>
        <dbReference type="ARBA" id="ARBA00009023"/>
    </source>
</evidence>
<keyword evidence="5" id="KW-0574">Periplasm</keyword>
<evidence type="ECO:0000313" key="6">
    <source>
        <dbReference type="EMBL" id="SHL81462.1"/>
    </source>
</evidence>
<keyword evidence="3" id="KW-0813">Transport</keyword>
<gene>
    <name evidence="6" type="ORF">SAMN05444414_14611</name>
</gene>
<protein>
    <submittedName>
        <fullName evidence="6">TRAP-type C4-dicarboxylate transport system, substrate-binding protein</fullName>
    </submittedName>
</protein>
<evidence type="ECO:0000256" key="5">
    <source>
        <dbReference type="ARBA" id="ARBA00022764"/>
    </source>
</evidence>
<sequence length="354" mass="37893">MRTFILGFFRLNACVLSILAWARAVQLVAPVSIVTAILLSGAVQAQTELRLGTAAPSASPWGVWVQDVADEVEKASDGALRIRVIGDAALGREKTLLRQSMKGRLDMIMISNVYLSLIEQEIDLVSSPFLFDTTAQGSCVAVNHLGSILEHSMEAAQLVPLGWLEVGNVIVFSRDPIAAPSDLEGKKVRISETSVDMLFSRRLGAVGVPLGISDTILSLQTGSVDAAFLPAAFGVGIGIHKIAPHLTISNHTRLIGTIAVSKLTYDRLSPQEQKWLEIVTSSGPRLSANILDTEEKMLSHLPDAGVTVRQLSEGEKSAWRTTAKGIQDEFAASLGESAVQFLARIEAAKAACDD</sequence>
<evidence type="ECO:0000313" key="7">
    <source>
        <dbReference type="Proteomes" id="UP000184191"/>
    </source>
</evidence>
<dbReference type="CDD" id="cd13603">
    <property type="entry name" value="PBP2_TRAP_Siap_TeaA_like"/>
    <property type="match status" value="1"/>
</dbReference>
<dbReference type="NCBIfam" id="NF037995">
    <property type="entry name" value="TRAP_S1"/>
    <property type="match status" value="1"/>
</dbReference>
<dbReference type="InterPro" id="IPR038404">
    <property type="entry name" value="TRAP_DctP_sf"/>
</dbReference>
<dbReference type="PANTHER" id="PTHR33376:SF7">
    <property type="entry name" value="C4-DICARBOXYLATE-BINDING PROTEIN DCTB"/>
    <property type="match status" value="1"/>
</dbReference>
<dbReference type="PANTHER" id="PTHR33376">
    <property type="match status" value="1"/>
</dbReference>
<dbReference type="SUPFAM" id="SSF53850">
    <property type="entry name" value="Periplasmic binding protein-like II"/>
    <property type="match status" value="1"/>
</dbReference>
<dbReference type="RefSeq" id="WP_170865117.1">
    <property type="nucleotide sequence ID" value="NZ_FRBN01000046.1"/>
</dbReference>
<dbReference type="EMBL" id="FRBN01000046">
    <property type="protein sequence ID" value="SHL81462.1"/>
    <property type="molecule type" value="Genomic_DNA"/>
</dbReference>
<keyword evidence="7" id="KW-1185">Reference proteome</keyword>
<organism evidence="6 7">
    <name type="scientific">Roseovarius marisflavi</name>
    <dbReference type="NCBI Taxonomy" id="1054996"/>
    <lineage>
        <taxon>Bacteria</taxon>
        <taxon>Pseudomonadati</taxon>
        <taxon>Pseudomonadota</taxon>
        <taxon>Alphaproteobacteria</taxon>
        <taxon>Rhodobacterales</taxon>
        <taxon>Roseobacteraceae</taxon>
        <taxon>Roseovarius</taxon>
    </lineage>
</organism>
<dbReference type="Gene3D" id="3.40.190.170">
    <property type="entry name" value="Bacterial extracellular solute-binding protein, family 7"/>
    <property type="match status" value="1"/>
</dbReference>
<proteinExistence type="inferred from homology"/>
<comment type="similarity">
    <text evidence="2">Belongs to the bacterial solute-binding protein 7 family.</text>
</comment>
<dbReference type="GO" id="GO:0042597">
    <property type="term" value="C:periplasmic space"/>
    <property type="evidence" value="ECO:0007669"/>
    <property type="project" value="UniProtKB-SubCell"/>
</dbReference>
<dbReference type="GO" id="GO:0055085">
    <property type="term" value="P:transmembrane transport"/>
    <property type="evidence" value="ECO:0007669"/>
    <property type="project" value="InterPro"/>
</dbReference>
<dbReference type="STRING" id="1054996.SAMN05444414_14611"/>